<keyword evidence="2" id="KW-1133">Transmembrane helix</keyword>
<feature type="region of interest" description="Disordered" evidence="1">
    <location>
        <begin position="932"/>
        <end position="992"/>
    </location>
</feature>
<gene>
    <name evidence="4" type="primary">LOC108669627</name>
</gene>
<dbReference type="GeneID" id="108669627"/>
<dbReference type="GO" id="GO:0035091">
    <property type="term" value="F:phosphatidylinositol binding"/>
    <property type="evidence" value="ECO:0007669"/>
    <property type="project" value="InterPro"/>
</dbReference>
<name>A0A979FN06_HYAAZ</name>
<evidence type="ECO:0000256" key="2">
    <source>
        <dbReference type="SAM" id="Phobius"/>
    </source>
</evidence>
<protein>
    <submittedName>
        <fullName evidence="4">Uncharacterized protein LOC108669627</fullName>
    </submittedName>
</protein>
<evidence type="ECO:0000313" key="4">
    <source>
        <dbReference type="RefSeq" id="XP_047738440.1"/>
    </source>
</evidence>
<reference evidence="4" key="1">
    <citation type="submission" date="2025-08" db="UniProtKB">
        <authorList>
            <consortium name="RefSeq"/>
        </authorList>
    </citation>
    <scope>IDENTIFICATION</scope>
    <source>
        <tissue evidence="4">Whole organism</tissue>
    </source>
</reference>
<dbReference type="InterPro" id="IPR036871">
    <property type="entry name" value="PX_dom_sf"/>
</dbReference>
<proteinExistence type="predicted"/>
<evidence type="ECO:0000313" key="3">
    <source>
        <dbReference type="Proteomes" id="UP000694843"/>
    </source>
</evidence>
<dbReference type="Gene3D" id="3.30.1520.10">
    <property type="entry name" value="Phox-like domain"/>
    <property type="match status" value="1"/>
</dbReference>
<accession>A0A979FN06</accession>
<dbReference type="RefSeq" id="XP_047738440.1">
    <property type="nucleotide sequence ID" value="XM_047882484.1"/>
</dbReference>
<keyword evidence="2" id="KW-0472">Membrane</keyword>
<dbReference type="KEGG" id="hazt:108669627"/>
<keyword evidence="3" id="KW-1185">Reference proteome</keyword>
<dbReference type="PANTHER" id="PTHR22775:SF3">
    <property type="entry name" value="SORTING NEXIN-13"/>
    <property type="match status" value="1"/>
</dbReference>
<dbReference type="SUPFAM" id="SSF64268">
    <property type="entry name" value="PX domain"/>
    <property type="match status" value="1"/>
</dbReference>
<dbReference type="OrthoDB" id="5582218at2759"/>
<feature type="compositionally biased region" description="Basic and acidic residues" evidence="1">
    <location>
        <begin position="977"/>
        <end position="992"/>
    </location>
</feature>
<evidence type="ECO:0000256" key="1">
    <source>
        <dbReference type="SAM" id="MobiDB-lite"/>
    </source>
</evidence>
<keyword evidence="2" id="KW-0812">Transmembrane</keyword>
<feature type="transmembrane region" description="Helical" evidence="2">
    <location>
        <begin position="12"/>
        <end position="35"/>
    </location>
</feature>
<dbReference type="Proteomes" id="UP000694843">
    <property type="component" value="Unplaced"/>
</dbReference>
<organism evidence="3 4">
    <name type="scientific">Hyalella azteca</name>
    <name type="common">Amphipod</name>
    <dbReference type="NCBI Taxonomy" id="294128"/>
    <lineage>
        <taxon>Eukaryota</taxon>
        <taxon>Metazoa</taxon>
        <taxon>Ecdysozoa</taxon>
        <taxon>Arthropoda</taxon>
        <taxon>Crustacea</taxon>
        <taxon>Multicrustacea</taxon>
        <taxon>Malacostraca</taxon>
        <taxon>Eumalacostraca</taxon>
        <taxon>Peracarida</taxon>
        <taxon>Amphipoda</taxon>
        <taxon>Senticaudata</taxon>
        <taxon>Talitrida</taxon>
        <taxon>Talitroidea</taxon>
        <taxon>Hyalellidae</taxon>
        <taxon>Hyalella</taxon>
    </lineage>
</organism>
<dbReference type="PANTHER" id="PTHR22775">
    <property type="entry name" value="SORTING NEXIN"/>
    <property type="match status" value="1"/>
</dbReference>
<sequence>MVWIYTGYCGSVVVLCSCCICLLSSSVGLVAVWSLGLLTCAVLSSYFTALVITRAINDDFTNFVPKSFEQGCFFLLKEVQSRLSRSNGVVASQIKSGSAAVPMCMTILVSKFQSLNPEKCKVKSSSSSSVDDQNNLVEQQLSALSQHLHDQLVLPWYLGLSPDGLSHQQLSGVLEDVLLSCWQQLRQAGGVRSLLLAACDVFSQLAIAHTTSSLHGVHGGSATTAAGLSPEVQQQLTTMSQLIVLRHLPPLMLPCKAVVLLLRDLLTCNFVVPLYLKLCQPCLILRQWGASSVLSDRRPSVQEQHATSSALNNDTEITLASHDNIHSDDVKKVSDKVEARGKGIVSYRAKRRLNSGRRRCLHSSSLGKEKMLRRILKPPNAIKCGAIFMKGVVDGMTEEDYKTCYFFNDLPKYIAPLNFRRKSYSLPVHDHNSDPGTPVHSSNSMPIVSRSLPSSPRHFVLQAVAQSGCNAHLSSGIEEHNVAHDPCNIATSLVRVVGQPETPHQGRSKLSTTSSVAVTHGDAEVPSKHFETQSCKYVAVSNDRVDSSSLYFNGAMQQEGSEPLLASDNFSFKSDYLRGNSTNSETPSHSEPAGFVEANFENKNSNYEVMGQTNAAICSRIEKSVPARAAAYSRDPAPGAGDTTLCMVSNQRPAAGVIQPYCTESHAQLLLKKKKLVKMHSFDHLDDVLDAVSAYERNSRCSAINYPCCSRDDCLQHSDHCAALPGRGGPYTERNCRHRSGSCGEVRRGCKEYGCELPFSNDNTNDKLFLRDARDVATPLIKHSAQASASCVSCSQEHFALISPTSRRTKTPSLIKPLHEYSRASVRYVSQTNDRLLPCHGTTSSPQCSALNSRPAGSSVNAMPVEKSYTAHTASCSPDERSVKGNIAGLNCMEMFKFEIAGAIHDSAIECPSKLSVDVSSKAPKVDVISATPASQSRVTDELNVATPTPVDNPREARPSPEVLLKVRASSAGSSAESKEASPEDGCARGDTRVAAAARATATCRQTRPPTGAEDETYDAVPCVRASRDAAAEVLEGRDVPRDGRLIVSCSIPSTVMQDDACGAPYTLYLLQYDALYLLHETRHTSDAAKSGGSEPSSGSGAATATKVAALDASNSLPLDTCRGVSNTSSLVEAAASTACDTSPSVAGRGQEESCEVEGSKVLPRGQRGDQTHRLILHTSSVQRRFREFVCLHEALWADPKLRVSLLGVTGPSRWRHLPHGKLTAATVSMRRTFLENYMRILLQRVDVNTSLTMRQFLCYGSDAQFGEFRLPYEVYWSSQEDFSSCRCHEASEEQAGTCRGNSGTTQWPGDVVCSSKAHTGAEKRPTSLFCHDSSVPGQQPGSSGTEDLDEINLSNVFDIDSCELNIAITAELQPCEMEEALFEDIVTGESSFSPDAGHSHDAASRHDYCTIVTGASPHLTSSPDMHNYASLPSFVRPNSNVSANNVGPGYSALLATSDPLLAGNSAFSQAFHFSDFGNSVADSLSNALRHPMCPDVGILRRSVNTLKDCTFSTFSSNPPGNCVRTMDFTEDDLAGDHLKPSLFPSSCRGTDLTSPRTLSVSNLAGSGQSSAEASVLLAQNKEVVDSPDLFRRRRSYADTADRENDINFTKDDIAPFHSNRASPFTDLPCPLISGSASLPSPCQACAPQHNIHAETVSNLIINNDNFPSLIGNLKRSREDLIQATQPITHRLQPLTVMAETANGKPNSFPQHLRDGHTKYQSMKDTCYEKDTPANACVRCVGSAVPDVVLPHLPSVEARHHLGICAQYSHASDETSGNVVLNCLIALHHAVQSRAGNKSDFVLTESVVQVLMAWLVPFITETVDAKLDQIFCDENVASFFRDILREGSEGEAAGTGRWSCYLHSVLGGERLWGATAERELVDVATLKRLLLAALPDALLKLGYGEQLVDGTLLQTSSTSAGQCSSWQNEAKCYQKLVFSVH</sequence>